<dbReference type="Proteomes" id="UP000054279">
    <property type="component" value="Unassembled WGS sequence"/>
</dbReference>
<name>A0A0C9U3R0_SPHS4</name>
<sequence length="172" mass="18235">MSKPPTPNNVSPIIPPITPPANAIAPVWELLSLDEDIPVLDPEKTVGERLEILVDDATVLLDDVAVDDVDLLLDSDYVAVLVVDVAILVDGVMVLIDGVAVLTDSVVVLIDDMAVGINDTVVLVDDTGIVILVVDVVVLDEVVEAGTVIGAVGFDVKSDSVHMMYQCRLWSV</sequence>
<proteinExistence type="predicted"/>
<evidence type="ECO:0000313" key="2">
    <source>
        <dbReference type="Proteomes" id="UP000054279"/>
    </source>
</evidence>
<dbReference type="EMBL" id="KN837297">
    <property type="protein sequence ID" value="KIJ28834.1"/>
    <property type="molecule type" value="Genomic_DNA"/>
</dbReference>
<gene>
    <name evidence="1" type="ORF">M422DRAFT_54466</name>
</gene>
<protein>
    <submittedName>
        <fullName evidence="1">Uncharacterized protein</fullName>
    </submittedName>
</protein>
<keyword evidence="2" id="KW-1185">Reference proteome</keyword>
<accession>A0A0C9U3R0</accession>
<dbReference type="AlphaFoldDB" id="A0A0C9U3R0"/>
<reference evidence="1 2" key="1">
    <citation type="submission" date="2014-06" db="EMBL/GenBank/DDBJ databases">
        <title>Evolutionary Origins and Diversification of the Mycorrhizal Mutualists.</title>
        <authorList>
            <consortium name="DOE Joint Genome Institute"/>
            <consortium name="Mycorrhizal Genomics Consortium"/>
            <person name="Kohler A."/>
            <person name="Kuo A."/>
            <person name="Nagy L.G."/>
            <person name="Floudas D."/>
            <person name="Copeland A."/>
            <person name="Barry K.W."/>
            <person name="Cichocki N."/>
            <person name="Veneault-Fourrey C."/>
            <person name="LaButti K."/>
            <person name="Lindquist E.A."/>
            <person name="Lipzen A."/>
            <person name="Lundell T."/>
            <person name="Morin E."/>
            <person name="Murat C."/>
            <person name="Riley R."/>
            <person name="Ohm R."/>
            <person name="Sun H."/>
            <person name="Tunlid A."/>
            <person name="Henrissat B."/>
            <person name="Grigoriev I.V."/>
            <person name="Hibbett D.S."/>
            <person name="Martin F."/>
        </authorList>
    </citation>
    <scope>NUCLEOTIDE SEQUENCE [LARGE SCALE GENOMIC DNA]</scope>
    <source>
        <strain evidence="1 2">SS14</strain>
    </source>
</reference>
<evidence type="ECO:0000313" key="1">
    <source>
        <dbReference type="EMBL" id="KIJ28834.1"/>
    </source>
</evidence>
<organism evidence="1 2">
    <name type="scientific">Sphaerobolus stellatus (strain SS14)</name>
    <dbReference type="NCBI Taxonomy" id="990650"/>
    <lineage>
        <taxon>Eukaryota</taxon>
        <taxon>Fungi</taxon>
        <taxon>Dikarya</taxon>
        <taxon>Basidiomycota</taxon>
        <taxon>Agaricomycotina</taxon>
        <taxon>Agaricomycetes</taxon>
        <taxon>Phallomycetidae</taxon>
        <taxon>Geastrales</taxon>
        <taxon>Sphaerobolaceae</taxon>
        <taxon>Sphaerobolus</taxon>
    </lineage>
</organism>
<dbReference type="HOGENOM" id="CLU_1556249_0_0_1"/>